<dbReference type="PANTHER" id="PTHR11941:SF175">
    <property type="entry name" value="ENOYL-COA HYDRATASE-RELATED"/>
    <property type="match status" value="1"/>
</dbReference>
<dbReference type="GO" id="GO:0016829">
    <property type="term" value="F:lyase activity"/>
    <property type="evidence" value="ECO:0007669"/>
    <property type="project" value="UniProtKB-KW"/>
</dbReference>
<dbReference type="GO" id="GO:0006635">
    <property type="term" value="P:fatty acid beta-oxidation"/>
    <property type="evidence" value="ECO:0007669"/>
    <property type="project" value="TreeGrafter"/>
</dbReference>
<dbReference type="PROSITE" id="PS00166">
    <property type="entry name" value="ENOYL_COA_HYDRATASE"/>
    <property type="match status" value="1"/>
</dbReference>
<dbReference type="InterPro" id="IPR001753">
    <property type="entry name" value="Enoyl-CoA_hydra/iso"/>
</dbReference>
<keyword evidence="3" id="KW-0456">Lyase</keyword>
<evidence type="ECO:0000256" key="2">
    <source>
        <dbReference type="ARBA" id="ARBA00005254"/>
    </source>
</evidence>
<accession>R4KRT8</accession>
<name>R4KRT8_9FIRM</name>
<evidence type="ECO:0000313" key="6">
    <source>
        <dbReference type="Proteomes" id="UP000013520"/>
    </source>
</evidence>
<evidence type="ECO:0000256" key="4">
    <source>
        <dbReference type="RuleBase" id="RU003707"/>
    </source>
</evidence>
<keyword evidence="6" id="KW-1185">Reference proteome</keyword>
<dbReference type="STRING" id="767817.Desgi_4019"/>
<dbReference type="AlphaFoldDB" id="R4KRT8"/>
<dbReference type="FunFam" id="3.90.226.10:FF:000009">
    <property type="entry name" value="Carnitinyl-CoA dehydratase"/>
    <property type="match status" value="1"/>
</dbReference>
<dbReference type="RefSeq" id="WP_015618009.1">
    <property type="nucleotide sequence ID" value="NC_021184.1"/>
</dbReference>
<dbReference type="KEGG" id="dgi:Desgi_4019"/>
<dbReference type="Pfam" id="PF00378">
    <property type="entry name" value="ECH_1"/>
    <property type="match status" value="1"/>
</dbReference>
<dbReference type="HOGENOM" id="CLU_009834_7_3_9"/>
<organism evidence="5 6">
    <name type="scientific">Desulfoscipio gibsoniae DSM 7213</name>
    <dbReference type="NCBI Taxonomy" id="767817"/>
    <lineage>
        <taxon>Bacteria</taxon>
        <taxon>Bacillati</taxon>
        <taxon>Bacillota</taxon>
        <taxon>Clostridia</taxon>
        <taxon>Eubacteriales</taxon>
        <taxon>Desulfallaceae</taxon>
        <taxon>Desulfoscipio</taxon>
    </lineage>
</organism>
<proteinExistence type="inferred from homology"/>
<dbReference type="CDD" id="cd06558">
    <property type="entry name" value="crotonase-like"/>
    <property type="match status" value="1"/>
</dbReference>
<comment type="similarity">
    <text evidence="2 4">Belongs to the enoyl-CoA hydratase/isomerase family.</text>
</comment>
<dbReference type="PANTHER" id="PTHR11941">
    <property type="entry name" value="ENOYL-COA HYDRATASE-RELATED"/>
    <property type="match status" value="1"/>
</dbReference>
<reference evidence="5 6" key="1">
    <citation type="submission" date="2012-01" db="EMBL/GenBank/DDBJ databases">
        <title>Complete sequence of Desulfotomaculum gibsoniae DSM 7213.</title>
        <authorList>
            <consortium name="US DOE Joint Genome Institute"/>
            <person name="Lucas S."/>
            <person name="Han J."/>
            <person name="Lapidus A."/>
            <person name="Cheng J.-F."/>
            <person name="Goodwin L."/>
            <person name="Pitluck S."/>
            <person name="Peters L."/>
            <person name="Ovchinnikova G."/>
            <person name="Teshima H."/>
            <person name="Detter J.C."/>
            <person name="Han C."/>
            <person name="Tapia R."/>
            <person name="Land M."/>
            <person name="Hauser L."/>
            <person name="Kyrpides N."/>
            <person name="Ivanova N."/>
            <person name="Pagani I."/>
            <person name="Parshina S."/>
            <person name="Plugge C."/>
            <person name="Muyzer G."/>
            <person name="Kuever J."/>
            <person name="Ivanova A."/>
            <person name="Nazina T."/>
            <person name="Klenk H.-P."/>
            <person name="Brambilla E."/>
            <person name="Spring S."/>
            <person name="Stams A.F."/>
            <person name="Woyke T."/>
        </authorList>
    </citation>
    <scope>NUCLEOTIDE SEQUENCE [LARGE SCALE GENOMIC DNA]</scope>
    <source>
        <strain evidence="5 6">DSM 7213</strain>
    </source>
</reference>
<protein>
    <submittedName>
        <fullName evidence="5">Enoyl-CoA hydratase/carnithine racemase</fullName>
    </submittedName>
</protein>
<dbReference type="EMBL" id="CP003273">
    <property type="protein sequence ID" value="AGL03295.1"/>
    <property type="molecule type" value="Genomic_DNA"/>
</dbReference>
<comment type="pathway">
    <text evidence="1">Lipid metabolism.</text>
</comment>
<dbReference type="eggNOG" id="COG1024">
    <property type="taxonomic scope" value="Bacteria"/>
</dbReference>
<dbReference type="Gene3D" id="3.90.226.10">
    <property type="entry name" value="2-enoyl-CoA Hydratase, Chain A, domain 1"/>
    <property type="match status" value="1"/>
</dbReference>
<dbReference type="InterPro" id="IPR029045">
    <property type="entry name" value="ClpP/crotonase-like_dom_sf"/>
</dbReference>
<sequence>MNFLKLFQQNAVLKITIENPPLNVLSRAVLHELVTVLDRVSTSSEIRVLVISGAGERFFSAGADVSEIGAVETTDEMREFIRNGQMTFHKIATLNKPVIASINGICFGGGLELAMACHIRIASENAKMALPEINFGLMPGYGGSQRLPRIVGAPRAAKMILTGEIIEAHEALKIGLVEKVVSQSDLLDNAMALADIIASKNEVTVRNDLRAIQEGLMLPIEDALQLERNLMLEVWDVTDAKQKTIEFIKKSSPRKGE</sequence>
<gene>
    <name evidence="5" type="ORF">Desgi_4019</name>
</gene>
<evidence type="ECO:0000256" key="1">
    <source>
        <dbReference type="ARBA" id="ARBA00005189"/>
    </source>
</evidence>
<dbReference type="Proteomes" id="UP000013520">
    <property type="component" value="Chromosome"/>
</dbReference>
<evidence type="ECO:0000313" key="5">
    <source>
        <dbReference type="EMBL" id="AGL03295.1"/>
    </source>
</evidence>
<dbReference type="SUPFAM" id="SSF52096">
    <property type="entry name" value="ClpP/crotonase"/>
    <property type="match status" value="1"/>
</dbReference>
<dbReference type="InterPro" id="IPR018376">
    <property type="entry name" value="Enoyl-CoA_hyd/isom_CS"/>
</dbReference>
<dbReference type="OrthoDB" id="9775794at2"/>
<evidence type="ECO:0000256" key="3">
    <source>
        <dbReference type="ARBA" id="ARBA00023239"/>
    </source>
</evidence>